<evidence type="ECO:0000256" key="1">
    <source>
        <dbReference type="SAM" id="Coils"/>
    </source>
</evidence>
<sequence length="183" mass="21261">MSGLDESIFSSKFSESSASATELQDLHVRLQEELISLQITESRLHQELEGMRKKQMEIKESGHDVDLDSYKEEMAAKQGESQEKSHRLKEIISREEVENDNLRQQIETTEQKLAQNSLYSKLKELKKYRVDVAEEEKRILKEKVDAQVAKNDYEPLKQEALRLRVEYNNALVQSFSNVSSTLR</sequence>
<dbReference type="GO" id="GO:0030992">
    <property type="term" value="C:intraciliary transport particle B"/>
    <property type="evidence" value="ECO:0007669"/>
    <property type="project" value="InterPro"/>
</dbReference>
<dbReference type="GO" id="GO:0005929">
    <property type="term" value="C:cilium"/>
    <property type="evidence" value="ECO:0007669"/>
    <property type="project" value="TreeGrafter"/>
</dbReference>
<evidence type="ECO:0000313" key="4">
    <source>
        <dbReference type="WBParaSite" id="jg12169"/>
    </source>
</evidence>
<keyword evidence="1" id="KW-0175">Coiled coil</keyword>
<feature type="coiled-coil region" evidence="1">
    <location>
        <begin position="85"/>
        <end position="150"/>
    </location>
</feature>
<dbReference type="GO" id="GO:0035735">
    <property type="term" value="P:intraciliary transport involved in cilium assembly"/>
    <property type="evidence" value="ECO:0007669"/>
    <property type="project" value="TreeGrafter"/>
</dbReference>
<proteinExistence type="predicted"/>
<dbReference type="WBParaSite" id="jg12169">
    <property type="protein sequence ID" value="jg12169"/>
    <property type="gene ID" value="jg12169"/>
</dbReference>
<evidence type="ECO:0000313" key="3">
    <source>
        <dbReference type="Proteomes" id="UP000887574"/>
    </source>
</evidence>
<accession>A0A915CU48</accession>
<dbReference type="AlphaFoldDB" id="A0A915CU48"/>
<dbReference type="PANTHER" id="PTHR31432:SF0">
    <property type="entry name" value="INTRAFLAGELLAR TRANSPORT PROTEIN 74 HOMOLOG"/>
    <property type="match status" value="1"/>
</dbReference>
<organism evidence="3 4">
    <name type="scientific">Ditylenchus dipsaci</name>
    <dbReference type="NCBI Taxonomy" id="166011"/>
    <lineage>
        <taxon>Eukaryota</taxon>
        <taxon>Metazoa</taxon>
        <taxon>Ecdysozoa</taxon>
        <taxon>Nematoda</taxon>
        <taxon>Chromadorea</taxon>
        <taxon>Rhabditida</taxon>
        <taxon>Tylenchina</taxon>
        <taxon>Tylenchomorpha</taxon>
        <taxon>Sphaerularioidea</taxon>
        <taxon>Anguinidae</taxon>
        <taxon>Anguininae</taxon>
        <taxon>Ditylenchus</taxon>
    </lineage>
</organism>
<name>A0A915CU48_9BILA</name>
<feature type="compositionally biased region" description="Low complexity" evidence="2">
    <location>
        <begin position="1"/>
        <end position="20"/>
    </location>
</feature>
<reference evidence="4" key="1">
    <citation type="submission" date="2022-11" db="UniProtKB">
        <authorList>
            <consortium name="WormBaseParasite"/>
        </authorList>
    </citation>
    <scope>IDENTIFICATION</scope>
</reference>
<dbReference type="PANTHER" id="PTHR31432">
    <property type="entry name" value="INTRAFLAGELLAR TRANSPORT PROTEIN 74 HOMOLOG"/>
    <property type="match status" value="1"/>
</dbReference>
<dbReference type="InterPro" id="IPR029602">
    <property type="entry name" value="IFT74"/>
</dbReference>
<evidence type="ECO:0000256" key="2">
    <source>
        <dbReference type="SAM" id="MobiDB-lite"/>
    </source>
</evidence>
<dbReference type="Proteomes" id="UP000887574">
    <property type="component" value="Unplaced"/>
</dbReference>
<feature type="region of interest" description="Disordered" evidence="2">
    <location>
        <begin position="1"/>
        <end position="21"/>
    </location>
</feature>
<protein>
    <submittedName>
        <fullName evidence="4">Uncharacterized protein</fullName>
    </submittedName>
</protein>
<keyword evidence="3" id="KW-1185">Reference proteome</keyword>
<dbReference type="GO" id="GO:0048487">
    <property type="term" value="F:beta-tubulin binding"/>
    <property type="evidence" value="ECO:0007669"/>
    <property type="project" value="InterPro"/>
</dbReference>